<feature type="signal peptide" evidence="1">
    <location>
        <begin position="1"/>
        <end position="20"/>
    </location>
</feature>
<dbReference type="Proteomes" id="UP000189670">
    <property type="component" value="Unassembled WGS sequence"/>
</dbReference>
<name>A0A1V1P5E4_9BACT</name>
<dbReference type="AlphaFoldDB" id="A0A1V1P5E4"/>
<dbReference type="EMBL" id="ATBP01000508">
    <property type="protein sequence ID" value="ETR70008.1"/>
    <property type="molecule type" value="Genomic_DNA"/>
</dbReference>
<sequence>MKRLLSIISLLTLIILFNMGGCGGSDNDTKGFQPVIDRISFYESSDKIKQVQSYTQGNAGAVEITISDYDLNVETIDVTVNQCADYSCTTSTPFSNSIGLYRISQTEPQFTYTFPIDDKVDDIVDIIKSLPGPFYYEIVFEVTDSQGQIGTKSIMIEISTGSIPVIDELYFYDKRYPSQRKDTWAYYYNFVAELKARDGDMNTKYLFINRTCKKTEPPQVTPPVFNGIGPIELKEEDTDSVEMTIRTDTYDNKLSITNILEDVYLIEGLYEITMKLKDTLGNTAVISKEITIAH</sequence>
<protein>
    <submittedName>
        <fullName evidence="2">Uncharacterized protein</fullName>
    </submittedName>
</protein>
<evidence type="ECO:0000313" key="2">
    <source>
        <dbReference type="EMBL" id="ETR70008.1"/>
    </source>
</evidence>
<evidence type="ECO:0000256" key="1">
    <source>
        <dbReference type="SAM" id="SignalP"/>
    </source>
</evidence>
<organism evidence="2 3">
    <name type="scientific">Candidatus Magnetoglobus multicellularis str. Araruama</name>
    <dbReference type="NCBI Taxonomy" id="890399"/>
    <lineage>
        <taxon>Bacteria</taxon>
        <taxon>Pseudomonadati</taxon>
        <taxon>Thermodesulfobacteriota</taxon>
        <taxon>Desulfobacteria</taxon>
        <taxon>Desulfobacterales</taxon>
        <taxon>Desulfobacteraceae</taxon>
        <taxon>Candidatus Magnetoglobus</taxon>
    </lineage>
</organism>
<feature type="chain" id="PRO_5010741292" evidence="1">
    <location>
        <begin position="21"/>
        <end position="294"/>
    </location>
</feature>
<gene>
    <name evidence="2" type="ORF">OMM_03550</name>
</gene>
<comment type="caution">
    <text evidence="2">The sequence shown here is derived from an EMBL/GenBank/DDBJ whole genome shotgun (WGS) entry which is preliminary data.</text>
</comment>
<keyword evidence="1" id="KW-0732">Signal</keyword>
<evidence type="ECO:0000313" key="3">
    <source>
        <dbReference type="Proteomes" id="UP000189670"/>
    </source>
</evidence>
<proteinExistence type="predicted"/>
<accession>A0A1V1P5E4</accession>
<reference evidence="3" key="1">
    <citation type="submission" date="2012-11" db="EMBL/GenBank/DDBJ databases">
        <authorList>
            <person name="Lucero-Rivera Y.E."/>
            <person name="Tovar-Ramirez D."/>
        </authorList>
    </citation>
    <scope>NUCLEOTIDE SEQUENCE [LARGE SCALE GENOMIC DNA]</scope>
    <source>
        <strain evidence="3">Araruama</strain>
    </source>
</reference>